<reference evidence="2 3" key="1">
    <citation type="submission" date="2018-11" db="EMBL/GenBank/DDBJ databases">
        <title>Genomic analyses of the natural microbiome of Caenorhabditis elegans.</title>
        <authorList>
            <person name="Samuel B."/>
        </authorList>
    </citation>
    <scope>NUCLEOTIDE SEQUENCE [LARGE SCALE GENOMIC DNA]</scope>
    <source>
        <strain evidence="2 3">BIGb0473</strain>
    </source>
</reference>
<dbReference type="AlphaFoldDB" id="A0A9X8EK40"/>
<dbReference type="InterPro" id="IPR050965">
    <property type="entry name" value="UPF0336/Enoyl-CoA_hydratase"/>
</dbReference>
<dbReference type="RefSeq" id="WP_043860529.1">
    <property type="nucleotide sequence ID" value="NZ_RJUR01000011.1"/>
</dbReference>
<evidence type="ECO:0000313" key="2">
    <source>
        <dbReference type="EMBL" id="ROQ53425.1"/>
    </source>
</evidence>
<dbReference type="EMBL" id="RJUR01000011">
    <property type="protein sequence ID" value="ROQ53425.1"/>
    <property type="molecule type" value="Genomic_DNA"/>
</dbReference>
<gene>
    <name evidence="2" type="ORF">EDF85_1183</name>
</gene>
<dbReference type="InterPro" id="IPR029069">
    <property type="entry name" value="HotDog_dom_sf"/>
</dbReference>
<dbReference type="PANTHER" id="PTHR43437:SF3">
    <property type="entry name" value="HYDROXYACYL-THIOESTER DEHYDRATASE TYPE 2, MITOCHONDRIAL"/>
    <property type="match status" value="1"/>
</dbReference>
<proteinExistence type="predicted"/>
<comment type="caution">
    <text evidence="2">The sequence shown here is derived from an EMBL/GenBank/DDBJ whole genome shotgun (WGS) entry which is preliminary data.</text>
</comment>
<dbReference type="SUPFAM" id="SSF54637">
    <property type="entry name" value="Thioesterase/thiol ester dehydrase-isomerase"/>
    <property type="match status" value="1"/>
</dbReference>
<dbReference type="CDD" id="cd03449">
    <property type="entry name" value="R_hydratase"/>
    <property type="match status" value="1"/>
</dbReference>
<protein>
    <submittedName>
        <fullName evidence="2">Acyl dehydratase</fullName>
    </submittedName>
</protein>
<evidence type="ECO:0000259" key="1">
    <source>
        <dbReference type="Pfam" id="PF01575"/>
    </source>
</evidence>
<organism evidence="2 3">
    <name type="scientific">Pseudomonas putida</name>
    <name type="common">Arthrobacter siderocapsulatus</name>
    <dbReference type="NCBI Taxonomy" id="303"/>
    <lineage>
        <taxon>Bacteria</taxon>
        <taxon>Pseudomonadati</taxon>
        <taxon>Pseudomonadota</taxon>
        <taxon>Gammaproteobacteria</taxon>
        <taxon>Pseudomonadales</taxon>
        <taxon>Pseudomonadaceae</taxon>
        <taxon>Pseudomonas</taxon>
    </lineage>
</organism>
<dbReference type="GO" id="GO:0019171">
    <property type="term" value="F:(3R)-hydroxyacyl-[acyl-carrier-protein] dehydratase activity"/>
    <property type="evidence" value="ECO:0007669"/>
    <property type="project" value="TreeGrafter"/>
</dbReference>
<name>A0A9X8EK40_PSEPU</name>
<dbReference type="OrthoDB" id="9800237at2"/>
<evidence type="ECO:0000313" key="3">
    <source>
        <dbReference type="Proteomes" id="UP000269115"/>
    </source>
</evidence>
<dbReference type="GO" id="GO:0006633">
    <property type="term" value="P:fatty acid biosynthetic process"/>
    <property type="evidence" value="ECO:0007669"/>
    <property type="project" value="TreeGrafter"/>
</dbReference>
<feature type="domain" description="MaoC-like" evidence="1">
    <location>
        <begin position="20"/>
        <end position="108"/>
    </location>
</feature>
<dbReference type="InterPro" id="IPR002539">
    <property type="entry name" value="MaoC-like_dom"/>
</dbReference>
<dbReference type="Gene3D" id="3.10.129.10">
    <property type="entry name" value="Hotdog Thioesterase"/>
    <property type="match status" value="1"/>
</dbReference>
<accession>A0A9X8EK40</accession>
<dbReference type="Proteomes" id="UP000269115">
    <property type="component" value="Unassembled WGS sequence"/>
</dbReference>
<dbReference type="PANTHER" id="PTHR43437">
    <property type="entry name" value="HYDROXYACYL-THIOESTER DEHYDRATASE TYPE 2, MITOCHONDRIAL-RELATED"/>
    <property type="match status" value="1"/>
</dbReference>
<dbReference type="Pfam" id="PF01575">
    <property type="entry name" value="MaoC_dehydratas"/>
    <property type="match status" value="1"/>
</dbReference>
<sequence>MKSLRARAVQGLEVGAQLSVSRCFTDEDIRCFAQLSRDYNPVHYDAASAELRRFRSIISHGLLTASLVTEIGGQIGWLATSMSFEFKRPVYAGDAITCHWLIVDKDERGHARAQLSIVNAQGETVLEGMTTGVLPNAAARERMAQLLAEGDPGNLAAAGA</sequence>